<name>A0A9Q3GP98_9BASI</name>
<reference evidence="2" key="1">
    <citation type="submission" date="2021-03" db="EMBL/GenBank/DDBJ databases">
        <title>Draft genome sequence of rust myrtle Austropuccinia psidii MF-1, a brazilian biotype.</title>
        <authorList>
            <person name="Quecine M.C."/>
            <person name="Pachon D.M.R."/>
            <person name="Bonatelli M.L."/>
            <person name="Correr F.H."/>
            <person name="Franceschini L.M."/>
            <person name="Leite T.F."/>
            <person name="Margarido G.R.A."/>
            <person name="Almeida C.A."/>
            <person name="Ferrarezi J.A."/>
            <person name="Labate C.A."/>
        </authorList>
    </citation>
    <scope>NUCLEOTIDE SEQUENCE</scope>
    <source>
        <strain evidence="2">MF-1</strain>
    </source>
</reference>
<evidence type="ECO:0000256" key="1">
    <source>
        <dbReference type="SAM" id="MobiDB-lite"/>
    </source>
</evidence>
<feature type="region of interest" description="Disordered" evidence="1">
    <location>
        <begin position="1"/>
        <end position="107"/>
    </location>
</feature>
<proteinExistence type="predicted"/>
<dbReference type="Proteomes" id="UP000765509">
    <property type="component" value="Unassembled WGS sequence"/>
</dbReference>
<dbReference type="EMBL" id="AVOT02003636">
    <property type="protein sequence ID" value="MBW0474114.1"/>
    <property type="molecule type" value="Genomic_DNA"/>
</dbReference>
<dbReference type="AlphaFoldDB" id="A0A9Q3GP98"/>
<keyword evidence="3" id="KW-1185">Reference proteome</keyword>
<organism evidence="2 3">
    <name type="scientific">Austropuccinia psidii MF-1</name>
    <dbReference type="NCBI Taxonomy" id="1389203"/>
    <lineage>
        <taxon>Eukaryota</taxon>
        <taxon>Fungi</taxon>
        <taxon>Dikarya</taxon>
        <taxon>Basidiomycota</taxon>
        <taxon>Pucciniomycotina</taxon>
        <taxon>Pucciniomycetes</taxon>
        <taxon>Pucciniales</taxon>
        <taxon>Sphaerophragmiaceae</taxon>
        <taxon>Austropuccinia</taxon>
    </lineage>
</organism>
<evidence type="ECO:0000313" key="2">
    <source>
        <dbReference type="EMBL" id="MBW0474114.1"/>
    </source>
</evidence>
<sequence>MPREQTPRQLTPGPKPSQHNEPSIPGPSHPSEPHEDALTWEPEPEVAPMQSMEEPFDRPATTAVVIIIDNTPVGSPSTPSTPTPVPSPDIPLSAPENPTAKLPSIPQ</sequence>
<gene>
    <name evidence="2" type="ORF">O181_013829</name>
</gene>
<feature type="compositionally biased region" description="Pro residues" evidence="1">
    <location>
        <begin position="79"/>
        <end position="89"/>
    </location>
</feature>
<evidence type="ECO:0000313" key="3">
    <source>
        <dbReference type="Proteomes" id="UP000765509"/>
    </source>
</evidence>
<protein>
    <submittedName>
        <fullName evidence="2">Uncharacterized protein</fullName>
    </submittedName>
</protein>
<comment type="caution">
    <text evidence="2">The sequence shown here is derived from an EMBL/GenBank/DDBJ whole genome shotgun (WGS) entry which is preliminary data.</text>
</comment>
<accession>A0A9Q3GP98</accession>